<dbReference type="PANTHER" id="PTHR22907">
    <property type="entry name" value="GH04558P"/>
    <property type="match status" value="1"/>
</dbReference>
<evidence type="ECO:0000256" key="5">
    <source>
        <dbReference type="ARBA" id="ARBA00022729"/>
    </source>
</evidence>
<feature type="domain" description="ZP" evidence="10">
    <location>
        <begin position="35"/>
        <end position="277"/>
    </location>
</feature>
<keyword evidence="6 8" id="KW-1133">Transmembrane helix</keyword>
<accession>A0A1I7XNA1</accession>
<keyword evidence="2" id="KW-0193">Cuticle</keyword>
<proteinExistence type="predicted"/>
<comment type="subcellular location">
    <subcellularLocation>
        <location evidence="1">Cell membrane</location>
        <topology evidence="1">Single-pass type I membrane protein</topology>
    </subcellularLocation>
</comment>
<dbReference type="PANTHER" id="PTHR22907:SF12">
    <property type="entry name" value="ZP DOMAIN-CONTAINING PROTEIN"/>
    <property type="match status" value="1"/>
</dbReference>
<evidence type="ECO:0000313" key="12">
    <source>
        <dbReference type="WBParaSite" id="Hba_18966"/>
    </source>
</evidence>
<evidence type="ECO:0000256" key="3">
    <source>
        <dbReference type="ARBA" id="ARBA00022475"/>
    </source>
</evidence>
<evidence type="ECO:0000313" key="11">
    <source>
        <dbReference type="Proteomes" id="UP000095283"/>
    </source>
</evidence>
<keyword evidence="3" id="KW-1003">Cell membrane</keyword>
<sequence length="500" mass="56774">MAPLSTYLFFIVAGLLLTIESYDMNNEIIGPPSVQCTQDIIKFSIKTRSPFRGNIYIKGNYGNDHCRQEFSTNDFPEATFAVRIGECGMMRLRKLQPRGMAYHTVFVANFHSMFTTKLDKEYAVECFYELGHLSVQTDMEVSPIPMEIIKKATVVMPDCVYSVREGTVNGPRARNSIIGTQVVHRWDCNNDSKYGILIKNCHVHERSGLSIQIIDERGCPLRLPYLVSPIIYDVSSNMAYMMSEAVSIPDRNHIFFQCQIQICNRMENECLGLTVVATFEGRIHSTIGNTFVEGTVGPLGTFDNKIPFTHPNYPREYGKFPWRKEQNQVDEEESIDEVHAENMNDANEDRNETGTRTDAQYNINVGENRTSDLREKRLADQVIDVYTDELTIRSTGDLELEAVHSPTTFTQDLTCLNRTAIVTMGGAFAFTTVLSMLFIIFLSKNLCKGSNRKAKSMEQFADHSMTSDYTSDGNIDRPIYTRRLGDSTYALPLRRCTFNC</sequence>
<evidence type="ECO:0000256" key="8">
    <source>
        <dbReference type="SAM" id="Phobius"/>
    </source>
</evidence>
<dbReference type="Pfam" id="PF25057">
    <property type="entry name" value="CUT_N"/>
    <property type="match status" value="1"/>
</dbReference>
<evidence type="ECO:0000256" key="9">
    <source>
        <dbReference type="SAM" id="SignalP"/>
    </source>
</evidence>
<dbReference type="GO" id="GO:0005886">
    <property type="term" value="C:plasma membrane"/>
    <property type="evidence" value="ECO:0007669"/>
    <property type="project" value="UniProtKB-SubCell"/>
</dbReference>
<evidence type="ECO:0000256" key="7">
    <source>
        <dbReference type="ARBA" id="ARBA00023136"/>
    </source>
</evidence>
<evidence type="ECO:0000259" key="10">
    <source>
        <dbReference type="PROSITE" id="PS51034"/>
    </source>
</evidence>
<feature type="chain" id="PRO_5009311324" evidence="9">
    <location>
        <begin position="22"/>
        <end position="500"/>
    </location>
</feature>
<dbReference type="GO" id="GO:0042302">
    <property type="term" value="F:structural constituent of cuticle"/>
    <property type="evidence" value="ECO:0007669"/>
    <property type="project" value="UniProtKB-KW"/>
</dbReference>
<reference evidence="12" key="1">
    <citation type="submission" date="2016-11" db="UniProtKB">
        <authorList>
            <consortium name="WormBaseParasite"/>
        </authorList>
    </citation>
    <scope>IDENTIFICATION</scope>
</reference>
<keyword evidence="11" id="KW-1185">Reference proteome</keyword>
<feature type="transmembrane region" description="Helical" evidence="8">
    <location>
        <begin position="420"/>
        <end position="443"/>
    </location>
</feature>
<protein>
    <submittedName>
        <fullName evidence="12">ZP domain-containing protein</fullName>
    </submittedName>
</protein>
<evidence type="ECO:0000256" key="1">
    <source>
        <dbReference type="ARBA" id="ARBA00004251"/>
    </source>
</evidence>
<keyword evidence="5 9" id="KW-0732">Signal</keyword>
<keyword evidence="4 8" id="KW-0812">Transmembrane</keyword>
<evidence type="ECO:0000256" key="6">
    <source>
        <dbReference type="ARBA" id="ARBA00022989"/>
    </source>
</evidence>
<keyword evidence="7 8" id="KW-0472">Membrane</keyword>
<dbReference type="SMART" id="SM00241">
    <property type="entry name" value="ZP"/>
    <property type="match status" value="1"/>
</dbReference>
<dbReference type="InterPro" id="IPR056953">
    <property type="entry name" value="CUT_N"/>
</dbReference>
<dbReference type="PROSITE" id="PS51034">
    <property type="entry name" value="ZP_2"/>
    <property type="match status" value="1"/>
</dbReference>
<dbReference type="Pfam" id="PF25301">
    <property type="entry name" value="CUT_C"/>
    <property type="match status" value="1"/>
</dbReference>
<dbReference type="Proteomes" id="UP000095283">
    <property type="component" value="Unplaced"/>
</dbReference>
<evidence type="ECO:0000256" key="4">
    <source>
        <dbReference type="ARBA" id="ARBA00022692"/>
    </source>
</evidence>
<dbReference type="InterPro" id="IPR057475">
    <property type="entry name" value="CUT_C"/>
</dbReference>
<dbReference type="InterPro" id="IPR001507">
    <property type="entry name" value="ZP_dom"/>
</dbReference>
<dbReference type="AlphaFoldDB" id="A0A1I7XNA1"/>
<evidence type="ECO:0000256" key="2">
    <source>
        <dbReference type="ARBA" id="ARBA00022460"/>
    </source>
</evidence>
<feature type="signal peptide" evidence="9">
    <location>
        <begin position="1"/>
        <end position="21"/>
    </location>
</feature>
<dbReference type="InterPro" id="IPR051962">
    <property type="entry name" value="Cuticlin"/>
</dbReference>
<dbReference type="WBParaSite" id="Hba_18966">
    <property type="protein sequence ID" value="Hba_18966"/>
    <property type="gene ID" value="Hba_18966"/>
</dbReference>
<organism evidence="11 12">
    <name type="scientific">Heterorhabditis bacteriophora</name>
    <name type="common">Entomopathogenic nematode worm</name>
    <dbReference type="NCBI Taxonomy" id="37862"/>
    <lineage>
        <taxon>Eukaryota</taxon>
        <taxon>Metazoa</taxon>
        <taxon>Ecdysozoa</taxon>
        <taxon>Nematoda</taxon>
        <taxon>Chromadorea</taxon>
        <taxon>Rhabditida</taxon>
        <taxon>Rhabditina</taxon>
        <taxon>Rhabditomorpha</taxon>
        <taxon>Strongyloidea</taxon>
        <taxon>Heterorhabditidae</taxon>
        <taxon>Heterorhabditis</taxon>
    </lineage>
</organism>
<name>A0A1I7XNA1_HETBA</name>